<dbReference type="InterPro" id="IPR052050">
    <property type="entry name" value="SecEffector_AnkRepeat"/>
</dbReference>
<name>A0A1V9Z8Q1_9STRA</name>
<accession>A0A1V9Z8Q1</accession>
<reference evidence="1 2" key="1">
    <citation type="journal article" date="2014" name="Genome Biol. Evol.">
        <title>The secreted proteins of Achlya hypogyna and Thraustotheca clavata identify the ancestral oomycete secretome and reveal gene acquisitions by horizontal gene transfer.</title>
        <authorList>
            <person name="Misner I."/>
            <person name="Blouin N."/>
            <person name="Leonard G."/>
            <person name="Richards T.A."/>
            <person name="Lane C.E."/>
        </authorList>
    </citation>
    <scope>NUCLEOTIDE SEQUENCE [LARGE SCALE GENOMIC DNA]</scope>
    <source>
        <strain evidence="1 2">ATCC 34112</strain>
    </source>
</reference>
<dbReference type="Pfam" id="PF13637">
    <property type="entry name" value="Ank_4"/>
    <property type="match status" value="1"/>
</dbReference>
<dbReference type="PANTHER" id="PTHR46586">
    <property type="entry name" value="ANKYRIN REPEAT-CONTAINING PROTEIN"/>
    <property type="match status" value="1"/>
</dbReference>
<sequence length="518" mass="58091">MDAAVKVLKNLNLVKLTSQYQDGLPPDLVEITQLAKSIVIWPNLSLPTLLSNIPSRFYDTSYLQLFKHCNLFVHRDCLPDYALFLRGYDDEQCIPFHLSIVENNINHVKMWLRCKPKWVSPAPLKLAGICGHLEIIKILINASRKVLTKEAMDLAAMNGYLDVIKIFHCIENGPRCTTKAMDGAAAFDHLEVVQFLNENRSEGCTSKALNDAANNGYAKVVQICPKYYGINCHRAKGEKDYIGVIRCLSNHNFTEIDEVLVKTAIKSKPLPTIKFLYNENIHGITTKILDTVIRTGDKAAIRHALEAILIEDNKSISLLDHDEEEINPWAPLDNQDLLRHLNWSDNHWNNCNAMDIAAAFGDFDTVKLLHRTGIKCCTVESMNNAAAIGRLDIVEWLHTHRTEGCNINAMTYAVAGRHFKIVKWLHDVRGLLCTNYGLATAAHNGDIDILKYLISIPMAPDDIDDGRGTEWIYLSSNTPCIKVSCGFAVDQAASNGHIGIVNLNRLSCKHRSYEYGSL</sequence>
<dbReference type="InterPro" id="IPR002110">
    <property type="entry name" value="Ankyrin_rpt"/>
</dbReference>
<dbReference type="Gene3D" id="1.25.40.20">
    <property type="entry name" value="Ankyrin repeat-containing domain"/>
    <property type="match status" value="2"/>
</dbReference>
<gene>
    <name evidence="1" type="ORF">THRCLA_08188</name>
</gene>
<evidence type="ECO:0000313" key="2">
    <source>
        <dbReference type="Proteomes" id="UP000243217"/>
    </source>
</evidence>
<proteinExistence type="predicted"/>
<evidence type="ECO:0000313" key="1">
    <source>
        <dbReference type="EMBL" id="OQR94384.1"/>
    </source>
</evidence>
<dbReference type="PANTHER" id="PTHR46586:SF3">
    <property type="entry name" value="ANKYRIN REPEAT-CONTAINING PROTEIN"/>
    <property type="match status" value="1"/>
</dbReference>
<evidence type="ECO:0008006" key="3">
    <source>
        <dbReference type="Google" id="ProtNLM"/>
    </source>
</evidence>
<dbReference type="AlphaFoldDB" id="A0A1V9Z8Q1"/>
<dbReference type="SMART" id="SM00248">
    <property type="entry name" value="ANK"/>
    <property type="match status" value="3"/>
</dbReference>
<dbReference type="SUPFAM" id="SSF48403">
    <property type="entry name" value="Ankyrin repeat"/>
    <property type="match status" value="1"/>
</dbReference>
<protein>
    <recommendedName>
        <fullName evidence="3">Ankyrin repeat protein</fullName>
    </recommendedName>
</protein>
<comment type="caution">
    <text evidence="1">The sequence shown here is derived from an EMBL/GenBank/DDBJ whole genome shotgun (WGS) entry which is preliminary data.</text>
</comment>
<dbReference type="Proteomes" id="UP000243217">
    <property type="component" value="Unassembled WGS sequence"/>
</dbReference>
<keyword evidence="2" id="KW-1185">Reference proteome</keyword>
<dbReference type="EMBL" id="JNBS01002189">
    <property type="protein sequence ID" value="OQR94384.1"/>
    <property type="molecule type" value="Genomic_DNA"/>
</dbReference>
<organism evidence="1 2">
    <name type="scientific">Thraustotheca clavata</name>
    <dbReference type="NCBI Taxonomy" id="74557"/>
    <lineage>
        <taxon>Eukaryota</taxon>
        <taxon>Sar</taxon>
        <taxon>Stramenopiles</taxon>
        <taxon>Oomycota</taxon>
        <taxon>Saprolegniomycetes</taxon>
        <taxon>Saprolegniales</taxon>
        <taxon>Achlyaceae</taxon>
        <taxon>Thraustotheca</taxon>
    </lineage>
</organism>
<dbReference type="InterPro" id="IPR036770">
    <property type="entry name" value="Ankyrin_rpt-contain_sf"/>
</dbReference>